<accession>A0ABN8N9S0</accession>
<feature type="compositionally biased region" description="Low complexity" evidence="2">
    <location>
        <begin position="172"/>
        <end position="184"/>
    </location>
</feature>
<sequence>MRRKELRNIMQGTNDRNHFTLVEKLPRFTSNFSAPITEESDADDYYPFVIGHGPSFKVIDPKVYKQLRRHNIQQKPTSKVAECTRKSTIVSHKTPATTKTKLSSSDSADDGDEYCELSPLAKAPPIKLTTLRSYSTPAELNPKPSLGRVSSFDRRLYTDCYYSKTKASLVESQPSSPQSRPTTRLVDNSNSFNRTNQGSQWTNDKQEPLLCGVEADELIDYASCMCCVKGIFYHCTKDNFDEGHLAEEPCSCAGPFNSVAHIKAISRIMTIHNTTKNIKEAFEHFKLGFQCENVGRGCFCDTTTHFVKVCFLDNYHTKHLKGSLQSQTLSLCPFALFGLTKSVKLEFSDRFRCG</sequence>
<evidence type="ECO:0000313" key="4">
    <source>
        <dbReference type="Proteomes" id="UP001159405"/>
    </source>
</evidence>
<feature type="region of interest" description="Disordered" evidence="2">
    <location>
        <begin position="171"/>
        <end position="201"/>
    </location>
</feature>
<dbReference type="EMBL" id="CALNXK010000011">
    <property type="protein sequence ID" value="CAH3043712.1"/>
    <property type="molecule type" value="Genomic_DNA"/>
</dbReference>
<name>A0ABN8N9S0_9CNID</name>
<feature type="compositionally biased region" description="Polar residues" evidence="2">
    <location>
        <begin position="91"/>
        <end position="106"/>
    </location>
</feature>
<protein>
    <submittedName>
        <fullName evidence="3">Uncharacterized protein</fullName>
    </submittedName>
</protein>
<feature type="region of interest" description="Disordered" evidence="2">
    <location>
        <begin position="91"/>
        <end position="111"/>
    </location>
</feature>
<dbReference type="Proteomes" id="UP001159405">
    <property type="component" value="Unassembled WGS sequence"/>
</dbReference>
<gene>
    <name evidence="3" type="ORF">PLOB_00002608</name>
</gene>
<evidence type="ECO:0000256" key="2">
    <source>
        <dbReference type="SAM" id="MobiDB-lite"/>
    </source>
</evidence>
<dbReference type="PANTHER" id="PTHR12365:SF7">
    <property type="entry name" value="PROTEIN SPROUTY"/>
    <property type="match status" value="1"/>
</dbReference>
<comment type="similarity">
    <text evidence="1">Belongs to the sprouty family.</text>
</comment>
<proteinExistence type="inferred from homology"/>
<evidence type="ECO:0000313" key="3">
    <source>
        <dbReference type="EMBL" id="CAH3043712.1"/>
    </source>
</evidence>
<dbReference type="InterPro" id="IPR007875">
    <property type="entry name" value="Sprouty"/>
</dbReference>
<comment type="caution">
    <text evidence="3">The sequence shown here is derived from an EMBL/GenBank/DDBJ whole genome shotgun (WGS) entry which is preliminary data.</text>
</comment>
<feature type="compositionally biased region" description="Polar residues" evidence="2">
    <location>
        <begin position="185"/>
        <end position="201"/>
    </location>
</feature>
<dbReference type="Pfam" id="PF05210">
    <property type="entry name" value="Sprouty"/>
    <property type="match status" value="1"/>
</dbReference>
<organism evidence="3 4">
    <name type="scientific">Porites lobata</name>
    <dbReference type="NCBI Taxonomy" id="104759"/>
    <lineage>
        <taxon>Eukaryota</taxon>
        <taxon>Metazoa</taxon>
        <taxon>Cnidaria</taxon>
        <taxon>Anthozoa</taxon>
        <taxon>Hexacorallia</taxon>
        <taxon>Scleractinia</taxon>
        <taxon>Fungiina</taxon>
        <taxon>Poritidae</taxon>
        <taxon>Porites</taxon>
    </lineage>
</organism>
<keyword evidence="4" id="KW-1185">Reference proteome</keyword>
<dbReference type="InterPro" id="IPR051192">
    <property type="entry name" value="Sprouty_domain"/>
</dbReference>
<reference evidence="3 4" key="1">
    <citation type="submission" date="2022-05" db="EMBL/GenBank/DDBJ databases">
        <authorList>
            <consortium name="Genoscope - CEA"/>
            <person name="William W."/>
        </authorList>
    </citation>
    <scope>NUCLEOTIDE SEQUENCE [LARGE SCALE GENOMIC DNA]</scope>
</reference>
<dbReference type="PANTHER" id="PTHR12365">
    <property type="entry name" value="SPROUTY"/>
    <property type="match status" value="1"/>
</dbReference>
<evidence type="ECO:0000256" key="1">
    <source>
        <dbReference type="ARBA" id="ARBA00010964"/>
    </source>
</evidence>